<dbReference type="EMBL" id="SOEO01000002">
    <property type="protein sequence ID" value="TDX84094.1"/>
    <property type="molecule type" value="Genomic_DNA"/>
</dbReference>
<evidence type="ECO:0000259" key="2">
    <source>
        <dbReference type="Pfam" id="PF13439"/>
    </source>
</evidence>
<sequence>MENKIKILHILESVTGGGVEKRRLSLAKLLDKNKFTQVIICSQALRYIPEEIRKNGVEIIEIGELGSPFNIKLHKKVQKIIDDYRPDIIHGAVFEGVTLAAVNGWLRKVPIIIIEETSDPQNRSWKGDFLMKIFAKLSDKIVGVSEGITEEYLKEKLKIPACKVQLINNGVVLPREVNNAEISNAKLQFNIQEKDFVIGSVGRMLSDEHKRFSDLIDAFAIFAKNKTNVKLLLIGEGPEKAKYLKKVAELDIKDKVIFAGYQADVTLFYKLMNVFSLVSAREAFGLVLAEAMLNNLPIVATRVGGMKYIVDDNKTGFLIEKSDVTDLALKFNILYNDSNLREKFSRAGFEKAVLEYTEENYVQKVANLYDELLTARKIKKPW</sequence>
<name>A0A4R8IF96_9FLAO</name>
<evidence type="ECO:0000313" key="4">
    <source>
        <dbReference type="Proteomes" id="UP000295313"/>
    </source>
</evidence>
<keyword evidence="4" id="KW-1185">Reference proteome</keyword>
<proteinExistence type="predicted"/>
<dbReference type="Proteomes" id="UP000295313">
    <property type="component" value="Unassembled WGS sequence"/>
</dbReference>
<feature type="domain" description="Glycosyltransferase subfamily 4-like N-terminal" evidence="2">
    <location>
        <begin position="17"/>
        <end position="172"/>
    </location>
</feature>
<organism evidence="3 4">
    <name type="scientific">Epilithonimonas xixisoli</name>
    <dbReference type="NCBI Taxonomy" id="1476462"/>
    <lineage>
        <taxon>Bacteria</taxon>
        <taxon>Pseudomonadati</taxon>
        <taxon>Bacteroidota</taxon>
        <taxon>Flavobacteriia</taxon>
        <taxon>Flavobacteriales</taxon>
        <taxon>Weeksellaceae</taxon>
        <taxon>Chryseobacterium group</taxon>
        <taxon>Epilithonimonas</taxon>
    </lineage>
</organism>
<dbReference type="RefSeq" id="WP_133944137.1">
    <property type="nucleotide sequence ID" value="NZ_SOEO01000002.1"/>
</dbReference>
<accession>A0A4R8IF96</accession>
<dbReference type="CDD" id="cd03811">
    <property type="entry name" value="GT4_GT28_WabH-like"/>
    <property type="match status" value="1"/>
</dbReference>
<dbReference type="Gene3D" id="3.40.50.2000">
    <property type="entry name" value="Glycogen Phosphorylase B"/>
    <property type="match status" value="2"/>
</dbReference>
<feature type="domain" description="Glycosyl transferase family 1" evidence="1">
    <location>
        <begin position="188"/>
        <end position="349"/>
    </location>
</feature>
<dbReference type="InterPro" id="IPR028098">
    <property type="entry name" value="Glyco_trans_4-like_N"/>
</dbReference>
<dbReference type="GO" id="GO:0016758">
    <property type="term" value="F:hexosyltransferase activity"/>
    <property type="evidence" value="ECO:0007669"/>
    <property type="project" value="TreeGrafter"/>
</dbReference>
<dbReference type="PANTHER" id="PTHR45947:SF3">
    <property type="entry name" value="SULFOQUINOVOSYL TRANSFERASE SQD2"/>
    <property type="match status" value="1"/>
</dbReference>
<evidence type="ECO:0000259" key="1">
    <source>
        <dbReference type="Pfam" id="PF00534"/>
    </source>
</evidence>
<protein>
    <submittedName>
        <fullName evidence="3">Glycosyltransferase involved in cell wall biosynthesis</fullName>
    </submittedName>
</protein>
<reference evidence="3 4" key="1">
    <citation type="submission" date="2019-03" db="EMBL/GenBank/DDBJ databases">
        <title>Genomic Encyclopedia of Type Strains, Phase III (KMG-III): the genomes of soil and plant-associated and newly described type strains.</title>
        <authorList>
            <person name="Whitman W."/>
        </authorList>
    </citation>
    <scope>NUCLEOTIDE SEQUENCE [LARGE SCALE GENOMIC DNA]</scope>
    <source>
        <strain evidence="3 4">CGMCC 1.12802</strain>
    </source>
</reference>
<dbReference type="AlphaFoldDB" id="A0A4R8IF96"/>
<dbReference type="InterPro" id="IPR050194">
    <property type="entry name" value="Glycosyltransferase_grp1"/>
</dbReference>
<dbReference type="Pfam" id="PF00534">
    <property type="entry name" value="Glycos_transf_1"/>
    <property type="match status" value="1"/>
</dbReference>
<dbReference type="PANTHER" id="PTHR45947">
    <property type="entry name" value="SULFOQUINOVOSYL TRANSFERASE SQD2"/>
    <property type="match status" value="1"/>
</dbReference>
<dbReference type="SUPFAM" id="SSF53756">
    <property type="entry name" value="UDP-Glycosyltransferase/glycogen phosphorylase"/>
    <property type="match status" value="1"/>
</dbReference>
<dbReference type="Pfam" id="PF13439">
    <property type="entry name" value="Glyco_transf_4"/>
    <property type="match status" value="1"/>
</dbReference>
<gene>
    <name evidence="3" type="ORF">B0I22_1690</name>
</gene>
<comment type="caution">
    <text evidence="3">The sequence shown here is derived from an EMBL/GenBank/DDBJ whole genome shotgun (WGS) entry which is preliminary data.</text>
</comment>
<evidence type="ECO:0000313" key="3">
    <source>
        <dbReference type="EMBL" id="TDX84094.1"/>
    </source>
</evidence>
<dbReference type="OrthoDB" id="7560678at2"/>
<keyword evidence="3" id="KW-0808">Transferase</keyword>
<dbReference type="InterPro" id="IPR001296">
    <property type="entry name" value="Glyco_trans_1"/>
</dbReference>